<evidence type="ECO:0000256" key="1">
    <source>
        <dbReference type="SAM" id="MobiDB-lite"/>
    </source>
</evidence>
<reference evidence="2 3" key="1">
    <citation type="submission" date="2023-08" db="EMBL/GenBank/DDBJ databases">
        <authorList>
            <person name="Palmer J.M."/>
        </authorList>
    </citation>
    <scope>NUCLEOTIDE SEQUENCE [LARGE SCALE GENOMIC DNA]</scope>
    <source>
        <strain evidence="2 3">TWF481</strain>
    </source>
</reference>
<dbReference type="EMBL" id="JAVHJL010000004">
    <property type="protein sequence ID" value="KAK6504722.1"/>
    <property type="molecule type" value="Genomic_DNA"/>
</dbReference>
<feature type="region of interest" description="Disordered" evidence="1">
    <location>
        <begin position="1"/>
        <end position="138"/>
    </location>
</feature>
<evidence type="ECO:0000313" key="2">
    <source>
        <dbReference type="EMBL" id="KAK6504722.1"/>
    </source>
</evidence>
<feature type="compositionally biased region" description="Polar residues" evidence="1">
    <location>
        <begin position="1"/>
        <end position="38"/>
    </location>
</feature>
<feature type="region of interest" description="Disordered" evidence="1">
    <location>
        <begin position="156"/>
        <end position="178"/>
    </location>
</feature>
<name>A0AAV9WEY7_9PEZI</name>
<gene>
    <name evidence="2" type="ORF">TWF481_006661</name>
</gene>
<keyword evidence="3" id="KW-1185">Reference proteome</keyword>
<proteinExistence type="predicted"/>
<feature type="compositionally biased region" description="Polar residues" evidence="1">
    <location>
        <begin position="70"/>
        <end position="96"/>
    </location>
</feature>
<feature type="compositionally biased region" description="Low complexity" evidence="1">
    <location>
        <begin position="106"/>
        <end position="118"/>
    </location>
</feature>
<dbReference type="Proteomes" id="UP001370758">
    <property type="component" value="Unassembled WGS sequence"/>
</dbReference>
<evidence type="ECO:0000313" key="3">
    <source>
        <dbReference type="Proteomes" id="UP001370758"/>
    </source>
</evidence>
<dbReference type="AlphaFoldDB" id="A0AAV9WEY7"/>
<organism evidence="2 3">
    <name type="scientific">Arthrobotrys musiformis</name>
    <dbReference type="NCBI Taxonomy" id="47236"/>
    <lineage>
        <taxon>Eukaryota</taxon>
        <taxon>Fungi</taxon>
        <taxon>Dikarya</taxon>
        <taxon>Ascomycota</taxon>
        <taxon>Pezizomycotina</taxon>
        <taxon>Orbiliomycetes</taxon>
        <taxon>Orbiliales</taxon>
        <taxon>Orbiliaceae</taxon>
        <taxon>Arthrobotrys</taxon>
    </lineage>
</organism>
<accession>A0AAV9WEY7</accession>
<protein>
    <submittedName>
        <fullName evidence="2">Uncharacterized protein</fullName>
    </submittedName>
</protein>
<comment type="caution">
    <text evidence="2">The sequence shown here is derived from an EMBL/GenBank/DDBJ whole genome shotgun (WGS) entry which is preliminary data.</text>
</comment>
<sequence>MSRPTSIPFSTTGQTPILTPPSSSGSNQAFTHLTSPTNKFVHPARRRGSADSYLSEDDHHYHNNNNNNNLGRSPSYSYSLTSNRSGRRSQSPSLGSSPGACLIIRSSSTHHSPHSGSPKQSPQPHPTLDTTHYERQGSLSSAGDLEFDVEPLSPYSYAPRFPSGPPSRKNSRDAYSHISPPALNAVSQKLEKQQVPSLPPQKEDEEEHTIQLHMMPKSMLLPLPDRNAEMKHLLTHNAQLAGQIRRRLGEERYSQAFDLWTRTRRSEVSDHEWLRRSKWFLQMDERLWNEWTMMVGWDHSVDLTKDEKGEKRGVDEYADKMGHMACLEEEEE</sequence>